<sequence>MDLYLFYYEGEEDGWTFEIEANNPYEAFNKAYRSYGPQVKEMMYKVIEKGNNKKIEILE</sequence>
<gene>
    <name evidence="1" type="ORF">RA0C_0159</name>
</gene>
<reference evidence="1 2" key="1">
    <citation type="journal article" date="2012" name="J. Bacteriol.">
        <title>Complete genome sequence of Riemerella anatipestifer reference strain.</title>
        <authorList>
            <person name="Wang X."/>
            <person name="Zhu D."/>
            <person name="Wang M."/>
            <person name="Cheng A."/>
            <person name="Jia R."/>
            <person name="Zhou Y."/>
            <person name="Chen Z."/>
            <person name="Luo Q."/>
            <person name="Liu F."/>
            <person name="Wang Y."/>
            <person name="Chen X.Y."/>
        </authorList>
    </citation>
    <scope>NUCLEOTIDE SEQUENCE [LARGE SCALE GENOMIC DNA]</scope>
    <source>
        <strain evidence="2">DSM 15868</strain>
    </source>
</reference>
<dbReference type="HOGENOM" id="CLU_2957774_0_0_10"/>
<dbReference type="KEGG" id="ran:Riean_1958"/>
<organism evidence="1 2">
    <name type="scientific">Riemerella anatipestifer (strain ATCC 11845 / DSM 15868 / JCM 9532 / NCTC 11014)</name>
    <dbReference type="NCBI Taxonomy" id="693978"/>
    <lineage>
        <taxon>Bacteria</taxon>
        <taxon>Pseudomonadati</taxon>
        <taxon>Bacteroidota</taxon>
        <taxon>Flavobacteriia</taxon>
        <taxon>Flavobacteriales</taxon>
        <taxon>Weeksellaceae</taxon>
        <taxon>Riemerella</taxon>
    </lineage>
</organism>
<dbReference type="EMBL" id="CP003388">
    <property type="protein sequence ID" value="AFD55173.1"/>
    <property type="molecule type" value="Genomic_DNA"/>
</dbReference>
<dbReference type="AlphaFoldDB" id="E4TEA2"/>
<dbReference type="PATRIC" id="fig|693978.17.peg.164"/>
<protein>
    <submittedName>
        <fullName evidence="1">Uncharacterized protein</fullName>
    </submittedName>
</protein>
<dbReference type="GeneID" id="93719063"/>
<evidence type="ECO:0000313" key="2">
    <source>
        <dbReference type="Proteomes" id="UP000010093"/>
    </source>
</evidence>
<proteinExistence type="predicted"/>
<dbReference type="RefSeq" id="WP_013447249.1">
    <property type="nucleotide sequence ID" value="NC_014738.1"/>
</dbReference>
<evidence type="ECO:0000313" key="1">
    <source>
        <dbReference type="EMBL" id="AFD55173.1"/>
    </source>
</evidence>
<dbReference type="KEGG" id="rai:RA0C_0159"/>
<dbReference type="Proteomes" id="UP000010093">
    <property type="component" value="Chromosome"/>
</dbReference>
<name>E4TEA2_RIEAD</name>
<accession>E4TEA2</accession>